<evidence type="ECO:0000256" key="4">
    <source>
        <dbReference type="ARBA" id="ARBA00022603"/>
    </source>
</evidence>
<evidence type="ECO:0000256" key="5">
    <source>
        <dbReference type="ARBA" id="ARBA00022679"/>
    </source>
</evidence>
<keyword evidence="7 11" id="KW-0819">tRNA processing</keyword>
<dbReference type="EC" id="2.1.1.220" evidence="2 11"/>
<evidence type="ECO:0000256" key="12">
    <source>
        <dbReference type="PIRSR" id="PIRSR017269-1"/>
    </source>
</evidence>
<dbReference type="AlphaFoldDB" id="A0A1E4SYL0"/>
<feature type="binding site" evidence="12">
    <location>
        <position position="152"/>
    </location>
    <ligand>
        <name>S-adenosyl-L-methionine</name>
        <dbReference type="ChEBI" id="CHEBI:59789"/>
    </ligand>
</feature>
<dbReference type="CDD" id="cd02440">
    <property type="entry name" value="AdoMet_MTases"/>
    <property type="match status" value="1"/>
</dbReference>
<dbReference type="PIRSF" id="PIRSF017269">
    <property type="entry name" value="GCD14"/>
    <property type="match status" value="1"/>
</dbReference>
<comment type="subcellular location">
    <subcellularLocation>
        <location evidence="1 11">Nucleus</location>
    </subcellularLocation>
</comment>
<dbReference type="OrthoDB" id="1925287at2759"/>
<dbReference type="InterPro" id="IPR029063">
    <property type="entry name" value="SAM-dependent_MTases_sf"/>
</dbReference>
<evidence type="ECO:0000256" key="2">
    <source>
        <dbReference type="ARBA" id="ARBA00012796"/>
    </source>
</evidence>
<evidence type="ECO:0000256" key="9">
    <source>
        <dbReference type="ARBA" id="ARBA00054081"/>
    </source>
</evidence>
<comment type="function">
    <text evidence="9 11">Catalytic subunit of tRNA (adenine-N(1)-)-methyltransferase, which catalyzes the formation of N(1)-methyladenine at position 58 (m1A58) in initiator methionyl-tRNA.</text>
</comment>
<evidence type="ECO:0000256" key="3">
    <source>
        <dbReference type="ARBA" id="ARBA00015963"/>
    </source>
</evidence>
<dbReference type="SUPFAM" id="SSF53335">
    <property type="entry name" value="S-adenosyl-L-methionine-dependent methyltransferases"/>
    <property type="match status" value="1"/>
</dbReference>
<dbReference type="PANTHER" id="PTHR12133:SF2">
    <property type="entry name" value="TRNA (ADENINE(58)-N(1))-METHYLTRANSFERASE CATALYTIC SUBUNIT TRMT61A"/>
    <property type="match status" value="1"/>
</dbReference>
<dbReference type="InterPro" id="IPR014816">
    <property type="entry name" value="tRNA_MeTrfase_Gcd14"/>
</dbReference>
<dbReference type="EMBL" id="KV453856">
    <property type="protein sequence ID" value="ODV84570.1"/>
    <property type="molecule type" value="Genomic_DNA"/>
</dbReference>
<dbReference type="Proteomes" id="UP000094801">
    <property type="component" value="Unassembled WGS sequence"/>
</dbReference>
<dbReference type="GO" id="GO:0031515">
    <property type="term" value="C:tRNA (m1A) methyltransferase complex"/>
    <property type="evidence" value="ECO:0007669"/>
    <property type="project" value="UniProtKB-UniRule"/>
</dbReference>
<keyword evidence="15" id="KW-1185">Reference proteome</keyword>
<keyword evidence="8 11" id="KW-0539">Nucleus</keyword>
<feature type="domain" description="tRNA (adenine(58)-N(1))-methyltransferase catalytic subunit TRM61 C-terminal" evidence="13">
    <location>
        <begin position="81"/>
        <end position="329"/>
    </location>
</feature>
<gene>
    <name evidence="14" type="ORF">CANARDRAFT_208289</name>
</gene>
<dbReference type="PROSITE" id="PS51620">
    <property type="entry name" value="SAM_TRM61"/>
    <property type="match status" value="1"/>
</dbReference>
<feature type="binding site" evidence="12">
    <location>
        <position position="201"/>
    </location>
    <ligand>
        <name>S-adenosyl-L-methionine</name>
        <dbReference type="ChEBI" id="CHEBI:59789"/>
    </ligand>
</feature>
<dbReference type="InterPro" id="IPR049470">
    <property type="entry name" value="TRM61_C"/>
</dbReference>
<dbReference type="FunFam" id="3.10.330.20:FF:000002">
    <property type="entry name" value="tRNA (adenine(58)-N(1))-methyltransferase catalytic subunit TRMT61A"/>
    <property type="match status" value="1"/>
</dbReference>
<dbReference type="PANTHER" id="PTHR12133">
    <property type="entry name" value="TRNA (ADENINE(58)-N(1))-METHYLTRANSFERASE"/>
    <property type="match status" value="1"/>
</dbReference>
<evidence type="ECO:0000313" key="14">
    <source>
        <dbReference type="EMBL" id="ODV84570.1"/>
    </source>
</evidence>
<evidence type="ECO:0000313" key="15">
    <source>
        <dbReference type="Proteomes" id="UP000094801"/>
    </source>
</evidence>
<evidence type="ECO:0000256" key="1">
    <source>
        <dbReference type="ARBA" id="ARBA00004123"/>
    </source>
</evidence>
<reference evidence="15" key="1">
    <citation type="submission" date="2016-04" db="EMBL/GenBank/DDBJ databases">
        <title>Comparative genomics of biotechnologically important yeasts.</title>
        <authorList>
            <consortium name="DOE Joint Genome Institute"/>
            <person name="Riley R."/>
            <person name="Haridas S."/>
            <person name="Wolfe K.H."/>
            <person name="Lopes M.R."/>
            <person name="Hittinger C.T."/>
            <person name="Goker M."/>
            <person name="Salamov A."/>
            <person name="Wisecaver J."/>
            <person name="Long T.M."/>
            <person name="Aerts A.L."/>
            <person name="Barry K."/>
            <person name="Choi C."/>
            <person name="Clum A."/>
            <person name="Coughlan A.Y."/>
            <person name="Deshpande S."/>
            <person name="Douglass A.P."/>
            <person name="Hanson S.J."/>
            <person name="Klenk H.-P."/>
            <person name="Labutti K."/>
            <person name="Lapidus A."/>
            <person name="Lindquist E."/>
            <person name="Lipzen A."/>
            <person name="Meier-Kolthoff J.P."/>
            <person name="Ohm R.A."/>
            <person name="Otillar R.P."/>
            <person name="Pangilinan J."/>
            <person name="Peng Y."/>
            <person name="Rokas A."/>
            <person name="Rosa C.A."/>
            <person name="Scheuner C."/>
            <person name="Sibirny A.A."/>
            <person name="Slot J.C."/>
            <person name="Stielow J.B."/>
            <person name="Sun H."/>
            <person name="Kurtzman C.P."/>
            <person name="Blackwell M."/>
            <person name="Grigoriev I.V."/>
            <person name="Jeffries T.W."/>
        </authorList>
    </citation>
    <scope>NUCLEOTIDE SEQUENCE [LARGE SCALE GENOMIC DNA]</scope>
    <source>
        <strain evidence="15">NRRL YB-2248</strain>
    </source>
</reference>
<dbReference type="Gene3D" id="3.10.330.20">
    <property type="match status" value="1"/>
</dbReference>
<evidence type="ECO:0000259" key="13">
    <source>
        <dbReference type="Pfam" id="PF08704"/>
    </source>
</evidence>
<name>A0A1E4SYL0_9ASCO</name>
<organism evidence="14 15">
    <name type="scientific">[Candida] arabinofermentans NRRL YB-2248</name>
    <dbReference type="NCBI Taxonomy" id="983967"/>
    <lineage>
        <taxon>Eukaryota</taxon>
        <taxon>Fungi</taxon>
        <taxon>Dikarya</taxon>
        <taxon>Ascomycota</taxon>
        <taxon>Saccharomycotina</taxon>
        <taxon>Pichiomycetes</taxon>
        <taxon>Pichiales</taxon>
        <taxon>Pichiaceae</taxon>
        <taxon>Ogataea</taxon>
        <taxon>Ogataea/Candida clade</taxon>
    </lineage>
</organism>
<keyword evidence="4 11" id="KW-0489">Methyltransferase</keyword>
<feature type="binding site" evidence="12">
    <location>
        <position position="179"/>
    </location>
    <ligand>
        <name>S-adenosyl-L-methionine</name>
        <dbReference type="ChEBI" id="CHEBI:59789"/>
    </ligand>
</feature>
<dbReference type="GO" id="GO:0160107">
    <property type="term" value="F:tRNA (adenine(58)-N1)-methyltransferase activity"/>
    <property type="evidence" value="ECO:0007669"/>
    <property type="project" value="UniProtKB-EC"/>
</dbReference>
<dbReference type="STRING" id="983967.A0A1E4SYL0"/>
<dbReference type="Pfam" id="PF08704">
    <property type="entry name" value="GCD14"/>
    <property type="match status" value="1"/>
</dbReference>
<evidence type="ECO:0000256" key="7">
    <source>
        <dbReference type="ARBA" id="ARBA00022694"/>
    </source>
</evidence>
<evidence type="ECO:0000256" key="10">
    <source>
        <dbReference type="ARBA" id="ARBA00063447"/>
    </source>
</evidence>
<keyword evidence="5 11" id="KW-0808">Transferase</keyword>
<proteinExistence type="inferred from homology"/>
<comment type="subunit">
    <text evidence="10">Heterotetramer; composed of two copies of TRM6 and two copies of TRM61.</text>
</comment>
<accession>A0A1E4SYL0</accession>
<evidence type="ECO:0000256" key="6">
    <source>
        <dbReference type="ARBA" id="ARBA00022691"/>
    </source>
</evidence>
<comment type="catalytic activity">
    <reaction evidence="11">
        <text>adenosine(58) in tRNA + S-adenosyl-L-methionine = N(1)-methyladenosine(58) in tRNA + S-adenosyl-L-homocysteine + H(+)</text>
        <dbReference type="Rhea" id="RHEA:43152"/>
        <dbReference type="Rhea" id="RHEA-COMP:10365"/>
        <dbReference type="Rhea" id="RHEA-COMP:10366"/>
        <dbReference type="ChEBI" id="CHEBI:15378"/>
        <dbReference type="ChEBI" id="CHEBI:57856"/>
        <dbReference type="ChEBI" id="CHEBI:59789"/>
        <dbReference type="ChEBI" id="CHEBI:74411"/>
        <dbReference type="ChEBI" id="CHEBI:74491"/>
        <dbReference type="EC" id="2.1.1.220"/>
    </reaction>
</comment>
<protein>
    <recommendedName>
        <fullName evidence="3 11">tRNA (adenine(58)-N(1))-methyltransferase catalytic subunit TRM61</fullName>
        <ecNumber evidence="2 11">2.1.1.220</ecNumber>
    </recommendedName>
</protein>
<comment type="similarity">
    <text evidence="11">Belongs to the class I-like SAM-binding methyltransferase superfamily. TRM61 family.</text>
</comment>
<keyword evidence="6 11" id="KW-0949">S-adenosyl-L-methionine</keyword>
<dbReference type="GO" id="GO:0030488">
    <property type="term" value="P:tRNA methylation"/>
    <property type="evidence" value="ECO:0007669"/>
    <property type="project" value="InterPro"/>
</dbReference>
<evidence type="ECO:0000256" key="11">
    <source>
        <dbReference type="PIRNR" id="PIRNR017269"/>
    </source>
</evidence>
<dbReference type="GO" id="GO:0005634">
    <property type="term" value="C:nucleus"/>
    <property type="evidence" value="ECO:0007669"/>
    <property type="project" value="UniProtKB-SubCell"/>
</dbReference>
<dbReference type="Gene3D" id="3.40.50.150">
    <property type="entry name" value="Vaccinia Virus protein VP39"/>
    <property type="match status" value="1"/>
</dbReference>
<evidence type="ECO:0000256" key="8">
    <source>
        <dbReference type="ARBA" id="ARBA00023242"/>
    </source>
</evidence>
<sequence length="338" mass="38857">MNMKANNNNISDSTSNKMSFLKYKDTIEENDLVLAFIGRENIKPIKIKLGESLNTRYGVFPHDSMIGLKYGSQIISPKGYGFIYLLYPTPELWTLSLPHRTQIVYTPDSSYIIQRLNVINGSRVIEAGTGSGSFSHSFARTIGEEGKLFSYEFHEPRFKQAKLEFEDHNLNNFIITNRDVCNDGFEISNEPNINADIVFLDLPAPWEAIPHLKNVISNNKKVGICCFSPCIEQVVKTVESLQENGWIEIEMTSIMAKKWESRKEMVRKVDDALERLRDVMKRQKEEKDYGFNPFGKGRRVMEGDSEFEWFEVSKTGPELKSHTSYLTFAYFVPTINKE</sequence>